<evidence type="ECO:0000259" key="1">
    <source>
        <dbReference type="PROSITE" id="PS50011"/>
    </source>
</evidence>
<dbReference type="InterPro" id="IPR000719">
    <property type="entry name" value="Prot_kinase_dom"/>
</dbReference>
<gene>
    <name evidence="2" type="ORF">LCPAC201_02620</name>
</gene>
<sequence length="281" mass="32530">MINYWGINYLKPPNRQNKNQPDGQLREGQVKGPIQYNSFPTRLKLIADIDNLEWSPEDCNRVFVLGKQLGKGVDGVVSSACISYRSVSGEPKLDRNKYVIKTGEIRQATKREIEILKLLKNVRTVVGDLATTQYLTSWICHSSGKIDYSRSPSNGRQSVPSGKDLQNIIMDRWDGSGEDIEKLSLSGFRNKATRLIHSLDAIHKSGIIHFDLRDQNFFYKKEGNETLWAIADFGQSRMEASERMLKWEMNYFMKRYRNEQRDLYNGYNKPFEIKFENESNQ</sequence>
<protein>
    <submittedName>
        <fullName evidence="2">Protein kinase</fullName>
    </submittedName>
</protein>
<dbReference type="PROSITE" id="PS50011">
    <property type="entry name" value="PROTEIN_KINASE_DOM"/>
    <property type="match status" value="1"/>
</dbReference>
<keyword evidence="2" id="KW-0418">Kinase</keyword>
<dbReference type="Gene3D" id="1.10.510.10">
    <property type="entry name" value="Transferase(Phosphotransferase) domain 1"/>
    <property type="match status" value="1"/>
</dbReference>
<evidence type="ECO:0000313" key="2">
    <source>
        <dbReference type="EMBL" id="QBK90961.1"/>
    </source>
</evidence>
<feature type="domain" description="Protein kinase" evidence="1">
    <location>
        <begin position="63"/>
        <end position="281"/>
    </location>
</feature>
<accession>A0A481Z8E3</accession>
<name>A0A481Z8E3_9VIRU</name>
<dbReference type="GO" id="GO:0004672">
    <property type="term" value="F:protein kinase activity"/>
    <property type="evidence" value="ECO:0007669"/>
    <property type="project" value="InterPro"/>
</dbReference>
<reference evidence="2" key="1">
    <citation type="journal article" date="2019" name="MBio">
        <title>Virus Genomes from Deep Sea Sediments Expand the Ocean Megavirome and Support Independent Origins of Viral Gigantism.</title>
        <authorList>
            <person name="Backstrom D."/>
            <person name="Yutin N."/>
            <person name="Jorgensen S.L."/>
            <person name="Dharamshi J."/>
            <person name="Homa F."/>
            <person name="Zaremba-Niedwiedzka K."/>
            <person name="Spang A."/>
            <person name="Wolf Y.I."/>
            <person name="Koonin E.V."/>
            <person name="Ettema T.J."/>
        </authorList>
    </citation>
    <scope>NUCLEOTIDE SEQUENCE</scope>
</reference>
<dbReference type="InterPro" id="IPR011009">
    <property type="entry name" value="Kinase-like_dom_sf"/>
</dbReference>
<dbReference type="SUPFAM" id="SSF56112">
    <property type="entry name" value="Protein kinase-like (PK-like)"/>
    <property type="match status" value="1"/>
</dbReference>
<dbReference type="EMBL" id="MK500504">
    <property type="protein sequence ID" value="QBK90961.1"/>
    <property type="molecule type" value="Genomic_DNA"/>
</dbReference>
<keyword evidence="2" id="KW-0808">Transferase</keyword>
<dbReference type="Gene3D" id="3.30.200.20">
    <property type="entry name" value="Phosphorylase Kinase, domain 1"/>
    <property type="match status" value="1"/>
</dbReference>
<organism evidence="2">
    <name type="scientific">Pithovirus LCPAC201</name>
    <dbReference type="NCBI Taxonomy" id="2506591"/>
    <lineage>
        <taxon>Viruses</taxon>
        <taxon>Pithoviruses</taxon>
    </lineage>
</organism>
<proteinExistence type="predicted"/>
<dbReference type="GO" id="GO:0005524">
    <property type="term" value="F:ATP binding"/>
    <property type="evidence" value="ECO:0007669"/>
    <property type="project" value="InterPro"/>
</dbReference>